<keyword evidence="5" id="KW-0067">ATP-binding</keyword>
<keyword evidence="4 7" id="KW-0418">Kinase</keyword>
<evidence type="ECO:0000313" key="7">
    <source>
        <dbReference type="EMBL" id="MCO6408783.1"/>
    </source>
</evidence>
<name>A0ABT1CRE3_9HYPH</name>
<dbReference type="InterPro" id="IPR013749">
    <property type="entry name" value="PM/HMP-P_kinase-1"/>
</dbReference>
<keyword evidence="3" id="KW-0547">Nucleotide-binding</keyword>
<feature type="domain" description="Pyridoxamine kinase/Phosphomethylpyrimidine kinase" evidence="6">
    <location>
        <begin position="114"/>
        <end position="262"/>
    </location>
</feature>
<dbReference type="Proteomes" id="UP001320715">
    <property type="component" value="Unassembled WGS sequence"/>
</dbReference>
<evidence type="ECO:0000256" key="5">
    <source>
        <dbReference type="ARBA" id="ARBA00022840"/>
    </source>
</evidence>
<evidence type="ECO:0000313" key="8">
    <source>
        <dbReference type="Proteomes" id="UP001320715"/>
    </source>
</evidence>
<dbReference type="NCBIfam" id="TIGR00687">
    <property type="entry name" value="pyridox_kin"/>
    <property type="match status" value="1"/>
</dbReference>
<dbReference type="GO" id="GO:0008478">
    <property type="term" value="F:pyridoxal kinase activity"/>
    <property type="evidence" value="ECO:0007669"/>
    <property type="project" value="UniProtKB-EC"/>
</dbReference>
<organism evidence="7 8">
    <name type="scientific">Hoeflea alexandrii</name>
    <dbReference type="NCBI Taxonomy" id="288436"/>
    <lineage>
        <taxon>Bacteria</taxon>
        <taxon>Pseudomonadati</taxon>
        <taxon>Pseudomonadota</taxon>
        <taxon>Alphaproteobacteria</taxon>
        <taxon>Hyphomicrobiales</taxon>
        <taxon>Rhizobiaceae</taxon>
        <taxon>Hoeflea</taxon>
    </lineage>
</organism>
<dbReference type="EC" id="2.7.1.35" evidence="1"/>
<dbReference type="InterPro" id="IPR004625">
    <property type="entry name" value="PyrdxlKinase"/>
</dbReference>
<evidence type="ECO:0000256" key="2">
    <source>
        <dbReference type="ARBA" id="ARBA00022679"/>
    </source>
</evidence>
<dbReference type="InterPro" id="IPR029056">
    <property type="entry name" value="Ribokinase-like"/>
</dbReference>
<dbReference type="PANTHER" id="PTHR10534:SF2">
    <property type="entry name" value="PYRIDOXAL KINASE"/>
    <property type="match status" value="1"/>
</dbReference>
<dbReference type="CDD" id="cd01173">
    <property type="entry name" value="pyridoxal_pyridoxamine_kinase"/>
    <property type="match status" value="1"/>
</dbReference>
<proteinExistence type="predicted"/>
<evidence type="ECO:0000256" key="1">
    <source>
        <dbReference type="ARBA" id="ARBA00012104"/>
    </source>
</evidence>
<dbReference type="PANTHER" id="PTHR10534">
    <property type="entry name" value="PYRIDOXAL KINASE"/>
    <property type="match status" value="1"/>
</dbReference>
<gene>
    <name evidence="7" type="primary">pdxY</name>
    <name evidence="7" type="ORF">GTW23_11410</name>
</gene>
<dbReference type="Gene3D" id="3.40.1190.20">
    <property type="match status" value="1"/>
</dbReference>
<dbReference type="NCBIfam" id="NF004398">
    <property type="entry name" value="PRK05756.1"/>
    <property type="match status" value="1"/>
</dbReference>
<dbReference type="RefSeq" id="WP_252915867.1">
    <property type="nucleotide sequence ID" value="NZ_JAAAML010000002.1"/>
</dbReference>
<evidence type="ECO:0000259" key="6">
    <source>
        <dbReference type="Pfam" id="PF08543"/>
    </source>
</evidence>
<sequence length="297" mass="30772">MSADSQRNPDIHPSVIVISSHVVRGSVGNRAAVFALETLGFPVWALPTIVLPWHPGHSRATRIVPPGADFSALIDDLCGSPWLGEVGGVLSGYLGDAGQAADVARLVGAVRRANPDALYMCDPVIGDTGGLYVPEAVATAIASELVPIADIATPNVHELAWLSGAPIGDSASMTAAAETLGPARVLVTSALAMMAGSTGNLLVSGGQSVMAEHRLIPNAPNGLGDLMSATFLARLLEGVAEEKALQMATGSVFEILARTARRGADELTLETDAQSLRTPMAMVNMRRVISMAGRKKP</sequence>
<evidence type="ECO:0000256" key="4">
    <source>
        <dbReference type="ARBA" id="ARBA00022777"/>
    </source>
</evidence>
<dbReference type="EMBL" id="JAAAML010000002">
    <property type="protein sequence ID" value="MCO6408783.1"/>
    <property type="molecule type" value="Genomic_DNA"/>
</dbReference>
<dbReference type="Pfam" id="PF08543">
    <property type="entry name" value="Phos_pyr_kin"/>
    <property type="match status" value="1"/>
</dbReference>
<protein>
    <recommendedName>
        <fullName evidence="1">pyridoxal kinase</fullName>
        <ecNumber evidence="1">2.7.1.35</ecNumber>
    </recommendedName>
</protein>
<accession>A0ABT1CRE3</accession>
<keyword evidence="2 7" id="KW-0808">Transferase</keyword>
<evidence type="ECO:0000256" key="3">
    <source>
        <dbReference type="ARBA" id="ARBA00022741"/>
    </source>
</evidence>
<dbReference type="SUPFAM" id="SSF53613">
    <property type="entry name" value="Ribokinase-like"/>
    <property type="match status" value="1"/>
</dbReference>
<keyword evidence="8" id="KW-1185">Reference proteome</keyword>
<reference evidence="7 8" key="1">
    <citation type="submission" date="2020-01" db="EMBL/GenBank/DDBJ databases">
        <title>Genomes of bacteria type strains.</title>
        <authorList>
            <person name="Chen J."/>
            <person name="Zhu S."/>
            <person name="Yang J."/>
        </authorList>
    </citation>
    <scope>NUCLEOTIDE SEQUENCE [LARGE SCALE GENOMIC DNA]</scope>
    <source>
        <strain evidence="7 8">DSM 16655</strain>
    </source>
</reference>
<comment type="caution">
    <text evidence="7">The sequence shown here is derived from an EMBL/GenBank/DDBJ whole genome shotgun (WGS) entry which is preliminary data.</text>
</comment>